<evidence type="ECO:0008006" key="9">
    <source>
        <dbReference type="Google" id="ProtNLM"/>
    </source>
</evidence>
<dbReference type="Proteomes" id="UP000281691">
    <property type="component" value="Unassembled WGS sequence"/>
</dbReference>
<dbReference type="Pfam" id="PF18254">
    <property type="entry name" value="HMw1_D2"/>
    <property type="match status" value="1"/>
</dbReference>
<evidence type="ECO:0000259" key="5">
    <source>
        <dbReference type="Pfam" id="PF18071"/>
    </source>
</evidence>
<dbReference type="InterPro" id="IPR040542">
    <property type="entry name" value="HMW1_D2"/>
</dbReference>
<comment type="caution">
    <text evidence="7">The sequence shown here is derived from an EMBL/GenBank/DDBJ whole genome shotgun (WGS) entry which is preliminary data.</text>
</comment>
<protein>
    <recommendedName>
        <fullName evidence="9">Adhesin</fullName>
    </recommendedName>
</protein>
<feature type="domain" description="HMW1" evidence="6">
    <location>
        <begin position="154"/>
        <end position="241"/>
    </location>
</feature>
<reference evidence="7 8" key="1">
    <citation type="submission" date="2018-11" db="EMBL/GenBank/DDBJ databases">
        <title>Genomic Encyclopedia of Type Strains, Phase IV (KMG-IV): sequencing the most valuable type-strain genomes for metagenomic binning, comparative biology and taxonomic classification.</title>
        <authorList>
            <person name="Goeker M."/>
        </authorList>
    </citation>
    <scope>NUCLEOTIDE SEQUENCE [LARGE SCALE GENOMIC DNA]</scope>
    <source>
        <strain evidence="7 8">DSM 27238</strain>
    </source>
</reference>
<gene>
    <name evidence="7" type="ORF">EDC46_1583</name>
</gene>
<dbReference type="PANTHER" id="PTHR44835:SF1">
    <property type="entry name" value="PROTEIN O-GLCNAC TRANSFERASE"/>
    <property type="match status" value="1"/>
</dbReference>
<dbReference type="GO" id="GO:0016757">
    <property type="term" value="F:glycosyltransferase activity"/>
    <property type="evidence" value="ECO:0007669"/>
    <property type="project" value="UniProtKB-KW"/>
</dbReference>
<feature type="compositionally biased region" description="Basic and acidic residues" evidence="4">
    <location>
        <begin position="669"/>
        <end position="679"/>
    </location>
</feature>
<comment type="pathway">
    <text evidence="1">Protein modification; protein glycosylation.</text>
</comment>
<feature type="region of interest" description="Disordered" evidence="4">
    <location>
        <begin position="651"/>
        <end position="685"/>
    </location>
</feature>
<organism evidence="7 8">
    <name type="scientific">Vespertiliibacter pulmonis</name>
    <dbReference type="NCBI Taxonomy" id="1443036"/>
    <lineage>
        <taxon>Bacteria</taxon>
        <taxon>Pseudomonadati</taxon>
        <taxon>Pseudomonadota</taxon>
        <taxon>Gammaproteobacteria</taxon>
        <taxon>Pasteurellales</taxon>
        <taxon>Pasteurellaceae</taxon>
        <taxon>Vespertiliibacter</taxon>
    </lineage>
</organism>
<evidence type="ECO:0000259" key="6">
    <source>
        <dbReference type="Pfam" id="PF18254"/>
    </source>
</evidence>
<dbReference type="InterPro" id="IPR041109">
    <property type="entry name" value="HMW1C_N"/>
</dbReference>
<keyword evidence="2" id="KW-0328">Glycosyltransferase</keyword>
<evidence type="ECO:0000256" key="4">
    <source>
        <dbReference type="SAM" id="MobiDB-lite"/>
    </source>
</evidence>
<name>A0A3N4VMM8_9PAST</name>
<evidence type="ECO:0000256" key="3">
    <source>
        <dbReference type="ARBA" id="ARBA00022679"/>
    </source>
</evidence>
<proteinExistence type="predicted"/>
<dbReference type="InterPro" id="IPR051939">
    <property type="entry name" value="Glycosyltr_41/O-GlcNAc_trsf"/>
</dbReference>
<dbReference type="EMBL" id="RKQP01000005">
    <property type="protein sequence ID" value="RPE82645.1"/>
    <property type="molecule type" value="Genomic_DNA"/>
</dbReference>
<sequence>MSDQQPSVIRFEQAVKAKDYELSCTELLNILNKLDSNFGGIGGIECDFPSALANLDQDKVVHFCTRVAVAVTDLFKDPGLSLSMEGAKRFLILQRWLALVFASSPFVNADHILKTYNRNPEASGQEIHLEATESALMKFCVLYFPESNIPLNLDAIWELSPDICASLCFALQSPRFIGTQAAFSKRAAILQWFPEKLATFSNLNTLPSNISHDVYMHCSYDTAENKHLVKKSLNKVVRNHLLELGWEDCDVRKIGYKNGKPVMVVLLEHFHSSHSIYRTHSTSMIAAREHFYLVGFGSDAVDEAGRAVFDEFHLLNENTIFEKLLQLKAFCEQAHPAVLYMPSIGMDLTPIFVSNTRLAPIQAIALGHPATTHSDFIEYVIVEDDYVGSESCFSEKLLRLPKDALPYVPSALAPTSVDYRFRENPEVVHIGVASTTMKLNPYFLEACKAIRDRANVKVHFHFALGQSGGVTHPYVERFIKSYLGDSATAHPHSPYENYLRILYNCDMMVNPFPFGNTNGIIDMVTLGLVGVCKTGPEVHEHIDEGLFKRLGLPEWLIAHTADEYVERAVRLAENHEERLALRHHIIENNGLQALFTGNPKPMGQILLAKLVEWADNNNVVLTLENNTTPVVEPKVAKEYKPKKEVKVVVKKAEDKNAKKSPAKPKAKEKKVSPLKEVARKLKKTN</sequence>
<keyword evidence="3" id="KW-0808">Transferase</keyword>
<feature type="domain" description="HMW1C N-terminal" evidence="5">
    <location>
        <begin position="9"/>
        <end position="149"/>
    </location>
</feature>
<dbReference type="Pfam" id="PF18071">
    <property type="entry name" value="HMW1C_N"/>
    <property type="match status" value="1"/>
</dbReference>
<keyword evidence="8" id="KW-1185">Reference proteome</keyword>
<dbReference type="RefSeq" id="WP_170152443.1">
    <property type="nucleotide sequence ID" value="NZ_CP016615.1"/>
</dbReference>
<evidence type="ECO:0000313" key="8">
    <source>
        <dbReference type="Proteomes" id="UP000281691"/>
    </source>
</evidence>
<dbReference type="AlphaFoldDB" id="A0A3N4VMM8"/>
<dbReference type="Gene3D" id="3.40.50.11380">
    <property type="match status" value="1"/>
</dbReference>
<dbReference type="PANTHER" id="PTHR44835">
    <property type="entry name" value="UDP-N-ACETYLGLUCOSAMINE--PEPTIDE N-ACETYLGLUCOSAMINYLTRANSFERASE SPINDLY-RELATED"/>
    <property type="match status" value="1"/>
</dbReference>
<feature type="compositionally biased region" description="Basic residues" evidence="4">
    <location>
        <begin position="658"/>
        <end position="668"/>
    </location>
</feature>
<evidence type="ECO:0000313" key="7">
    <source>
        <dbReference type="EMBL" id="RPE82645.1"/>
    </source>
</evidence>
<evidence type="ECO:0000256" key="2">
    <source>
        <dbReference type="ARBA" id="ARBA00022676"/>
    </source>
</evidence>
<evidence type="ECO:0000256" key="1">
    <source>
        <dbReference type="ARBA" id="ARBA00004922"/>
    </source>
</evidence>
<dbReference type="Gene3D" id="3.40.50.2000">
    <property type="entry name" value="Glycogen Phosphorylase B"/>
    <property type="match status" value="1"/>
</dbReference>
<accession>A0A3N4VMM8</accession>